<reference evidence="2 3" key="1">
    <citation type="submission" date="2018-03" db="EMBL/GenBank/DDBJ databases">
        <title>Aeromonas veronii whole genome sequencing and analysis.</title>
        <authorList>
            <person name="Xie H."/>
            <person name="Liu T."/>
            <person name="Wang K."/>
        </authorList>
    </citation>
    <scope>NUCLEOTIDE SEQUENCE [LARGE SCALE GENOMIC DNA]</scope>
    <source>
        <strain evidence="2 3">XH.VA.1</strain>
    </source>
</reference>
<feature type="signal peptide" evidence="1">
    <location>
        <begin position="1"/>
        <end position="23"/>
    </location>
</feature>
<evidence type="ECO:0000256" key="1">
    <source>
        <dbReference type="SAM" id="SignalP"/>
    </source>
</evidence>
<dbReference type="Proteomes" id="UP000241986">
    <property type="component" value="Unassembled WGS sequence"/>
</dbReference>
<proteinExistence type="predicted"/>
<organism evidence="2 3">
    <name type="scientific">Aeromonas veronii</name>
    <dbReference type="NCBI Taxonomy" id="654"/>
    <lineage>
        <taxon>Bacteria</taxon>
        <taxon>Pseudomonadati</taxon>
        <taxon>Pseudomonadota</taxon>
        <taxon>Gammaproteobacteria</taxon>
        <taxon>Aeromonadales</taxon>
        <taxon>Aeromonadaceae</taxon>
        <taxon>Aeromonas</taxon>
    </lineage>
</organism>
<sequence length="262" mass="29142">MKIRKSSLVLCMIAIGFSFSSLAESRYEFSIPVEMSAEEDDSGREWREFFANANTILKSKLPPNGKVNFYEYNSGLGISKDEGWKRGSWYIAFGGGIKLTSADFPKSKKGTKIFGKISGVGHELADVDFLSGIEVLNYGLELSSSKIENLRGLRDLKDSTRDIMFLNSNKLTSLDGLQNLKITRGLYIYNNPSLTDISAIENLAGHGLVALDDVAQYKKKPRKGSAFCNSIRDKKIYAKVRKDSPKGNYIDSPFLTVDQVCM</sequence>
<dbReference type="InterPro" id="IPR032675">
    <property type="entry name" value="LRR_dom_sf"/>
</dbReference>
<dbReference type="AlphaFoldDB" id="A0A2T4MZP7"/>
<gene>
    <name evidence="2" type="ORF">DAA48_15785</name>
</gene>
<dbReference type="EMBL" id="PZKL01000037">
    <property type="protein sequence ID" value="PTH80024.1"/>
    <property type="molecule type" value="Genomic_DNA"/>
</dbReference>
<dbReference type="SUPFAM" id="SSF52058">
    <property type="entry name" value="L domain-like"/>
    <property type="match status" value="1"/>
</dbReference>
<evidence type="ECO:0000313" key="2">
    <source>
        <dbReference type="EMBL" id="PTH80024.1"/>
    </source>
</evidence>
<accession>A0A2T4MZP7</accession>
<dbReference type="Gene3D" id="3.80.10.10">
    <property type="entry name" value="Ribonuclease Inhibitor"/>
    <property type="match status" value="1"/>
</dbReference>
<evidence type="ECO:0000313" key="3">
    <source>
        <dbReference type="Proteomes" id="UP000241986"/>
    </source>
</evidence>
<evidence type="ECO:0008006" key="4">
    <source>
        <dbReference type="Google" id="ProtNLM"/>
    </source>
</evidence>
<feature type="chain" id="PRO_5015530952" description="Leucine-rich repeat domain-containing protein" evidence="1">
    <location>
        <begin position="24"/>
        <end position="262"/>
    </location>
</feature>
<name>A0A2T4MZP7_AERVE</name>
<protein>
    <recommendedName>
        <fullName evidence="4">Leucine-rich repeat domain-containing protein</fullName>
    </recommendedName>
</protein>
<comment type="caution">
    <text evidence="2">The sequence shown here is derived from an EMBL/GenBank/DDBJ whole genome shotgun (WGS) entry which is preliminary data.</text>
</comment>
<keyword evidence="1" id="KW-0732">Signal</keyword>